<gene>
    <name evidence="2" type="ORF">B0I35DRAFT_409467</name>
</gene>
<dbReference type="PANTHER" id="PTHR28199">
    <property type="entry name" value="PROCESSING OF GAS1 AND ALP PROTEIN 2"/>
    <property type="match status" value="1"/>
</dbReference>
<feature type="region of interest" description="Disordered" evidence="1">
    <location>
        <begin position="81"/>
        <end position="125"/>
    </location>
</feature>
<accession>A0A8K0SQB0</accession>
<sequence length="158" mass="17965">MTAGSSPDTEGTTLNPLGRVVATLGQYGQNASNNVNSAFSNMTTENWIRLTVIVGGYLLLRPYLMQFATKGGVQKLEEQEAKEKAEERAQMTANEFRGVKEKLEEHDDEDDDDEPSTGNWGQQARVRQRKILRQLMEAEEQRRLQEEDDKDIQEFLVD</sequence>
<comment type="caution">
    <text evidence="2">The sequence shown here is derived from an EMBL/GenBank/DDBJ whole genome shotgun (WGS) entry which is preliminary data.</text>
</comment>
<dbReference type="OrthoDB" id="4227028at2759"/>
<keyword evidence="3" id="KW-1185">Reference proteome</keyword>
<dbReference type="GO" id="GO:0015031">
    <property type="term" value="P:protein transport"/>
    <property type="evidence" value="ECO:0007669"/>
    <property type="project" value="TreeGrafter"/>
</dbReference>
<evidence type="ECO:0000313" key="3">
    <source>
        <dbReference type="Proteomes" id="UP000813444"/>
    </source>
</evidence>
<dbReference type="PANTHER" id="PTHR28199:SF1">
    <property type="entry name" value="PROCESSING OF GAS1 AND ALP PROTEIN 2"/>
    <property type="match status" value="1"/>
</dbReference>
<name>A0A8K0SQB0_9HYPO</name>
<feature type="compositionally biased region" description="Acidic residues" evidence="1">
    <location>
        <begin position="106"/>
        <end position="115"/>
    </location>
</feature>
<reference evidence="2" key="1">
    <citation type="journal article" date="2021" name="Nat. Commun.">
        <title>Genetic determinants of endophytism in the Arabidopsis root mycobiome.</title>
        <authorList>
            <person name="Mesny F."/>
            <person name="Miyauchi S."/>
            <person name="Thiergart T."/>
            <person name="Pickel B."/>
            <person name="Atanasova L."/>
            <person name="Karlsson M."/>
            <person name="Huettel B."/>
            <person name="Barry K.W."/>
            <person name="Haridas S."/>
            <person name="Chen C."/>
            <person name="Bauer D."/>
            <person name="Andreopoulos W."/>
            <person name="Pangilinan J."/>
            <person name="LaButti K."/>
            <person name="Riley R."/>
            <person name="Lipzen A."/>
            <person name="Clum A."/>
            <person name="Drula E."/>
            <person name="Henrissat B."/>
            <person name="Kohler A."/>
            <person name="Grigoriev I.V."/>
            <person name="Martin F.M."/>
            <person name="Hacquard S."/>
        </authorList>
    </citation>
    <scope>NUCLEOTIDE SEQUENCE</scope>
    <source>
        <strain evidence="2">MPI-CAGE-CH-0235</strain>
    </source>
</reference>
<proteinExistence type="predicted"/>
<organism evidence="2 3">
    <name type="scientific">Stachybotrys elegans</name>
    <dbReference type="NCBI Taxonomy" id="80388"/>
    <lineage>
        <taxon>Eukaryota</taxon>
        <taxon>Fungi</taxon>
        <taxon>Dikarya</taxon>
        <taxon>Ascomycota</taxon>
        <taxon>Pezizomycotina</taxon>
        <taxon>Sordariomycetes</taxon>
        <taxon>Hypocreomycetidae</taxon>
        <taxon>Hypocreales</taxon>
        <taxon>Stachybotryaceae</taxon>
        <taxon>Stachybotrys</taxon>
    </lineage>
</organism>
<protein>
    <submittedName>
        <fullName evidence="2">Trafficking PGA2-domain-containing protein</fullName>
    </submittedName>
</protein>
<dbReference type="InterPro" id="IPR011431">
    <property type="entry name" value="Trafficking_Pga2"/>
</dbReference>
<evidence type="ECO:0000313" key="2">
    <source>
        <dbReference type="EMBL" id="KAH7318604.1"/>
    </source>
</evidence>
<dbReference type="Proteomes" id="UP000813444">
    <property type="component" value="Unassembled WGS sequence"/>
</dbReference>
<dbReference type="Pfam" id="PF07543">
    <property type="entry name" value="PGA2"/>
    <property type="match status" value="1"/>
</dbReference>
<evidence type="ECO:0000256" key="1">
    <source>
        <dbReference type="SAM" id="MobiDB-lite"/>
    </source>
</evidence>
<dbReference type="AlphaFoldDB" id="A0A8K0SQB0"/>
<dbReference type="EMBL" id="JAGPNK010000007">
    <property type="protein sequence ID" value="KAH7318604.1"/>
    <property type="molecule type" value="Genomic_DNA"/>
</dbReference>